<keyword evidence="12" id="KW-1185">Reference proteome</keyword>
<feature type="transmembrane region" description="Helical" evidence="8">
    <location>
        <begin position="41"/>
        <end position="64"/>
    </location>
</feature>
<reference evidence="9" key="1">
    <citation type="submission" date="2022-12" db="EMBL/GenBank/DDBJ databases">
        <title>Reference genome sequencing for broad-spectrum identification of bacterial and archaeal isolates by mass spectrometry.</title>
        <authorList>
            <person name="Sekiguchi Y."/>
            <person name="Tourlousse D.M."/>
        </authorList>
    </citation>
    <scope>NUCLEOTIDE SEQUENCE</scope>
    <source>
        <strain evidence="9">301</strain>
    </source>
</reference>
<dbReference type="InterPro" id="IPR052017">
    <property type="entry name" value="TSUP"/>
</dbReference>
<keyword evidence="6 8" id="KW-1133">Transmembrane helix</keyword>
<dbReference type="InterPro" id="IPR002781">
    <property type="entry name" value="TM_pro_TauE-like"/>
</dbReference>
<feature type="transmembrane region" description="Helical" evidence="8">
    <location>
        <begin position="6"/>
        <end position="29"/>
    </location>
</feature>
<protein>
    <recommendedName>
        <fullName evidence="8">Probable membrane transporter protein</fullName>
    </recommendedName>
</protein>
<keyword evidence="5 8" id="KW-0812">Transmembrane</keyword>
<feature type="transmembrane region" description="Helical" evidence="8">
    <location>
        <begin position="177"/>
        <end position="198"/>
    </location>
</feature>
<dbReference type="Proteomes" id="UP001144397">
    <property type="component" value="Unassembled WGS sequence"/>
</dbReference>
<keyword evidence="4 8" id="KW-1003">Cell membrane</keyword>
<dbReference type="EMBL" id="JAVDPY010000003">
    <property type="protein sequence ID" value="MDR6333728.1"/>
    <property type="molecule type" value="Genomic_DNA"/>
</dbReference>
<evidence type="ECO:0000313" key="9">
    <source>
        <dbReference type="EMBL" id="GLI20519.1"/>
    </source>
</evidence>
<dbReference type="Proteomes" id="UP001245370">
    <property type="component" value="Unassembled WGS sequence"/>
</dbReference>
<dbReference type="EMBL" id="BSDO01000001">
    <property type="protein sequence ID" value="GLI20519.1"/>
    <property type="molecule type" value="Genomic_DNA"/>
</dbReference>
<dbReference type="GO" id="GO:0005886">
    <property type="term" value="C:plasma membrane"/>
    <property type="evidence" value="ECO:0007669"/>
    <property type="project" value="UniProtKB-SubCell"/>
</dbReference>
<evidence type="ECO:0000313" key="10">
    <source>
        <dbReference type="EMBL" id="MDR6333728.1"/>
    </source>
</evidence>
<feature type="transmembrane region" description="Helical" evidence="8">
    <location>
        <begin position="84"/>
        <end position="106"/>
    </location>
</feature>
<dbReference type="GeneID" id="95760985"/>
<feature type="transmembrane region" description="Helical" evidence="8">
    <location>
        <begin position="143"/>
        <end position="165"/>
    </location>
</feature>
<dbReference type="Pfam" id="PF01925">
    <property type="entry name" value="TauE"/>
    <property type="match status" value="1"/>
</dbReference>
<evidence type="ECO:0000256" key="3">
    <source>
        <dbReference type="ARBA" id="ARBA00022448"/>
    </source>
</evidence>
<dbReference type="PANTHER" id="PTHR30269:SF32">
    <property type="entry name" value="MEMBRANE TRANSPORTER PROTEIN-RELATED"/>
    <property type="match status" value="1"/>
</dbReference>
<keyword evidence="3" id="KW-0813">Transport</keyword>
<accession>A0A9W6FHG7</accession>
<reference evidence="10 12" key="2">
    <citation type="submission" date="2023-07" db="EMBL/GenBank/DDBJ databases">
        <title>Genomic Encyclopedia of Type Strains, Phase IV (KMG-IV): sequencing the most valuable type-strain genomes for metagenomic binning, comparative biology and taxonomic classification.</title>
        <authorList>
            <person name="Goeker M."/>
        </authorList>
    </citation>
    <scope>NUCLEOTIDE SEQUENCE [LARGE SCALE GENOMIC DNA]</scope>
    <source>
        <strain evidence="10 12">DSM 338</strain>
    </source>
</reference>
<sequence length="262" mass="26610">MIETAAAAVASVNPGLIAAGFAVLVLAGMVKGVIGMGLPTVGIGLLSVFLAPPDAAALLILPATVTNFWQYFTGPNILPIARRFFWMMVMVAAGTLVGGLLLGGLASPAAQPVLGATLLAYGALGLSSVQLKVPPRHEPWLSPLMGFLTGLVTGTTGVSVMPSAPYLQSLGLARDDLVQALGLTFIVSTTALAVVLFHPGDGGGAMADPATALASAAALLPAFIGMQLGAMVRRAASPQMFRRIFFSGLGLLGAYMLARGLL</sequence>
<evidence type="ECO:0000256" key="2">
    <source>
        <dbReference type="ARBA" id="ARBA00009142"/>
    </source>
</evidence>
<evidence type="ECO:0000256" key="5">
    <source>
        <dbReference type="ARBA" id="ARBA00022692"/>
    </source>
</evidence>
<organism evidence="9 11">
    <name type="scientific">Xanthobacter flavus</name>
    <dbReference type="NCBI Taxonomy" id="281"/>
    <lineage>
        <taxon>Bacteria</taxon>
        <taxon>Pseudomonadati</taxon>
        <taxon>Pseudomonadota</taxon>
        <taxon>Alphaproteobacteria</taxon>
        <taxon>Hyphomicrobiales</taxon>
        <taxon>Xanthobacteraceae</taxon>
        <taxon>Xanthobacter</taxon>
    </lineage>
</organism>
<evidence type="ECO:0000256" key="6">
    <source>
        <dbReference type="ARBA" id="ARBA00022989"/>
    </source>
</evidence>
<evidence type="ECO:0000256" key="7">
    <source>
        <dbReference type="ARBA" id="ARBA00023136"/>
    </source>
</evidence>
<evidence type="ECO:0000313" key="12">
    <source>
        <dbReference type="Proteomes" id="UP001245370"/>
    </source>
</evidence>
<dbReference type="AlphaFoldDB" id="A0A9W6FHG7"/>
<gene>
    <name evidence="10" type="ORF">GGQ86_002198</name>
    <name evidence="9" type="ORF">XFLAVUS301_01930</name>
</gene>
<comment type="similarity">
    <text evidence="2 8">Belongs to the 4-toluene sulfonate uptake permease (TSUP) (TC 2.A.102) family.</text>
</comment>
<evidence type="ECO:0000256" key="1">
    <source>
        <dbReference type="ARBA" id="ARBA00004651"/>
    </source>
</evidence>
<comment type="caution">
    <text evidence="9">The sequence shown here is derived from an EMBL/GenBank/DDBJ whole genome shotgun (WGS) entry which is preliminary data.</text>
</comment>
<comment type="subcellular location">
    <subcellularLocation>
        <location evidence="1 8">Cell membrane</location>
        <topology evidence="1 8">Multi-pass membrane protein</topology>
    </subcellularLocation>
</comment>
<keyword evidence="7 8" id="KW-0472">Membrane</keyword>
<evidence type="ECO:0000256" key="8">
    <source>
        <dbReference type="RuleBase" id="RU363041"/>
    </source>
</evidence>
<name>A0A9W6FHG7_XANFL</name>
<proteinExistence type="inferred from homology"/>
<evidence type="ECO:0000313" key="11">
    <source>
        <dbReference type="Proteomes" id="UP001144397"/>
    </source>
</evidence>
<dbReference type="RefSeq" id="WP_237355159.1">
    <property type="nucleotide sequence ID" value="NZ_BSDO01000001.1"/>
</dbReference>
<feature type="transmembrane region" description="Helical" evidence="8">
    <location>
        <begin position="244"/>
        <end position="261"/>
    </location>
</feature>
<dbReference type="PANTHER" id="PTHR30269">
    <property type="entry name" value="TRANSMEMBRANE PROTEIN YFCA"/>
    <property type="match status" value="1"/>
</dbReference>
<feature type="transmembrane region" description="Helical" evidence="8">
    <location>
        <begin position="113"/>
        <end position="131"/>
    </location>
</feature>
<feature type="transmembrane region" description="Helical" evidence="8">
    <location>
        <begin position="210"/>
        <end position="232"/>
    </location>
</feature>
<evidence type="ECO:0000256" key="4">
    <source>
        <dbReference type="ARBA" id="ARBA00022475"/>
    </source>
</evidence>